<feature type="region of interest" description="Disordered" evidence="1">
    <location>
        <begin position="1"/>
        <end position="44"/>
    </location>
</feature>
<reference evidence="2" key="1">
    <citation type="journal article" date="2022" name="bioRxiv">
        <title>Sequencing and chromosome-scale assembly of the giantPleurodeles waltlgenome.</title>
        <authorList>
            <person name="Brown T."/>
            <person name="Elewa A."/>
            <person name="Iarovenko S."/>
            <person name="Subramanian E."/>
            <person name="Araus A.J."/>
            <person name="Petzold A."/>
            <person name="Susuki M."/>
            <person name="Suzuki K.-i.T."/>
            <person name="Hayashi T."/>
            <person name="Toyoda A."/>
            <person name="Oliveira C."/>
            <person name="Osipova E."/>
            <person name="Leigh N.D."/>
            <person name="Simon A."/>
            <person name="Yun M.H."/>
        </authorList>
    </citation>
    <scope>NUCLEOTIDE SEQUENCE</scope>
    <source>
        <strain evidence="2">20211129_DDA</strain>
        <tissue evidence="2">Liver</tissue>
    </source>
</reference>
<comment type="caution">
    <text evidence="2">The sequence shown here is derived from an EMBL/GenBank/DDBJ whole genome shotgun (WGS) entry which is preliminary data.</text>
</comment>
<dbReference type="Proteomes" id="UP001066276">
    <property type="component" value="Chromosome 4_2"/>
</dbReference>
<dbReference type="EMBL" id="JANPWB010000008">
    <property type="protein sequence ID" value="KAJ1161301.1"/>
    <property type="molecule type" value="Genomic_DNA"/>
</dbReference>
<feature type="compositionally biased region" description="Basic and acidic residues" evidence="1">
    <location>
        <begin position="241"/>
        <end position="266"/>
    </location>
</feature>
<proteinExistence type="predicted"/>
<name>A0AAV7S8M1_PLEWA</name>
<gene>
    <name evidence="2" type="ORF">NDU88_001788</name>
</gene>
<keyword evidence="3" id="KW-1185">Reference proteome</keyword>
<sequence length="345" mass="37994">MEQDSAAEAEEGPGARTAAASRITGCRVNTPDGATQVQSNGLGAQSEWARDGSITNFGTQLAQQYPGGTIASQVDDPDVHHPRTNPGPAALPGGVFKTQLVIQEGRASAATAPTERRRRAEDCGDGTIGWRNPVEGVDGEKMPRRGEDAKTRRTRGTIRPLYWRPGERPGGGTACRPATLWGERGLTRPIFTKPVQQYPGGTIASRVDDPDVPQPRTNPEPAALPGGVFKPSSSYRRGERRQRQDRQRDDRAKEMSGRLRRQDHQLSDSSKWWRQGEDTKTRRMKGMTRPLYRRPGERPGGGKACRPATPWEERGLTRYGPITGQGKTRRKRERREAGQLSTGKC</sequence>
<feature type="compositionally biased region" description="Polar residues" evidence="1">
    <location>
        <begin position="32"/>
        <end position="43"/>
    </location>
</feature>
<protein>
    <submittedName>
        <fullName evidence="2">Uncharacterized protein</fullName>
    </submittedName>
</protein>
<feature type="region of interest" description="Disordered" evidence="1">
    <location>
        <begin position="106"/>
        <end position="153"/>
    </location>
</feature>
<evidence type="ECO:0000313" key="2">
    <source>
        <dbReference type="EMBL" id="KAJ1161301.1"/>
    </source>
</evidence>
<evidence type="ECO:0000256" key="1">
    <source>
        <dbReference type="SAM" id="MobiDB-lite"/>
    </source>
</evidence>
<organism evidence="2 3">
    <name type="scientific">Pleurodeles waltl</name>
    <name type="common">Iberian ribbed newt</name>
    <dbReference type="NCBI Taxonomy" id="8319"/>
    <lineage>
        <taxon>Eukaryota</taxon>
        <taxon>Metazoa</taxon>
        <taxon>Chordata</taxon>
        <taxon>Craniata</taxon>
        <taxon>Vertebrata</taxon>
        <taxon>Euteleostomi</taxon>
        <taxon>Amphibia</taxon>
        <taxon>Batrachia</taxon>
        <taxon>Caudata</taxon>
        <taxon>Salamandroidea</taxon>
        <taxon>Salamandridae</taxon>
        <taxon>Pleurodelinae</taxon>
        <taxon>Pleurodeles</taxon>
    </lineage>
</organism>
<dbReference type="AlphaFoldDB" id="A0AAV7S8M1"/>
<feature type="compositionally biased region" description="Acidic residues" evidence="1">
    <location>
        <begin position="1"/>
        <end position="11"/>
    </location>
</feature>
<accession>A0AAV7S8M1</accession>
<feature type="compositionally biased region" description="Basic and acidic residues" evidence="1">
    <location>
        <begin position="138"/>
        <end position="151"/>
    </location>
</feature>
<evidence type="ECO:0000313" key="3">
    <source>
        <dbReference type="Proteomes" id="UP001066276"/>
    </source>
</evidence>
<feature type="region of interest" description="Disordered" evidence="1">
    <location>
        <begin position="191"/>
        <end position="345"/>
    </location>
</feature>